<dbReference type="Gene3D" id="3.40.250.10">
    <property type="entry name" value="Rhodanese-like domain"/>
    <property type="match status" value="1"/>
</dbReference>
<keyword evidence="1" id="KW-0812">Transmembrane</keyword>
<dbReference type="OrthoDB" id="2967651at2"/>
<comment type="caution">
    <text evidence="2">The sequence shown here is derived from an EMBL/GenBank/DDBJ whole genome shotgun (WGS) entry which is preliminary data.</text>
</comment>
<sequence length="142" mass="16480">MVIESILLFTVIFLISAIFLNQYFPVQGICHVDIKKTILDRNVTLLDVRDYIKASNNPVPNSVNIPYAYLKRYYQEVKSKNVVLIVSDPLLLNVSVRYLRNKHFKVIGYYLKDEEEHDSANVALSKKQNCCNNIKKELRNMA</sequence>
<dbReference type="GO" id="GO:0016740">
    <property type="term" value="F:transferase activity"/>
    <property type="evidence" value="ECO:0007669"/>
    <property type="project" value="UniProtKB-KW"/>
</dbReference>
<evidence type="ECO:0000313" key="2">
    <source>
        <dbReference type="EMBL" id="TFB18516.1"/>
    </source>
</evidence>
<reference evidence="2 3" key="1">
    <citation type="submission" date="2019-03" db="EMBL/GenBank/DDBJ databases">
        <authorList>
            <person name="He R.-H."/>
        </authorList>
    </citation>
    <scope>NUCLEOTIDE SEQUENCE [LARGE SCALE GENOMIC DNA]</scope>
    <source>
        <strain evidence="3">SH 714</strain>
    </source>
</reference>
<proteinExistence type="predicted"/>
<evidence type="ECO:0000256" key="1">
    <source>
        <dbReference type="SAM" id="Phobius"/>
    </source>
</evidence>
<dbReference type="SUPFAM" id="SSF52821">
    <property type="entry name" value="Rhodanese/Cell cycle control phosphatase"/>
    <property type="match status" value="1"/>
</dbReference>
<evidence type="ECO:0000313" key="3">
    <source>
        <dbReference type="Proteomes" id="UP000297975"/>
    </source>
</evidence>
<dbReference type="AlphaFoldDB" id="A0A4Y8IFG7"/>
<name>A0A4Y8IFG7_9BACI</name>
<keyword evidence="2" id="KW-0808">Transferase</keyword>
<gene>
    <name evidence="2" type="ORF">E3U55_12045</name>
</gene>
<dbReference type="Proteomes" id="UP000297975">
    <property type="component" value="Unassembled WGS sequence"/>
</dbReference>
<accession>A0A4Y8IFG7</accession>
<organism evidence="2 3">
    <name type="scientific">Filobacillus milosensis</name>
    <dbReference type="NCBI Taxonomy" id="94137"/>
    <lineage>
        <taxon>Bacteria</taxon>
        <taxon>Bacillati</taxon>
        <taxon>Bacillota</taxon>
        <taxon>Bacilli</taxon>
        <taxon>Bacillales</taxon>
        <taxon>Bacillaceae</taxon>
        <taxon>Filobacillus</taxon>
    </lineage>
</organism>
<keyword evidence="1" id="KW-1133">Transmembrane helix</keyword>
<protein>
    <submittedName>
        <fullName evidence="2">Sulfurtransferase</fullName>
    </submittedName>
</protein>
<keyword evidence="1" id="KW-0472">Membrane</keyword>
<keyword evidence="3" id="KW-1185">Reference proteome</keyword>
<dbReference type="InterPro" id="IPR036873">
    <property type="entry name" value="Rhodanese-like_dom_sf"/>
</dbReference>
<dbReference type="EMBL" id="SOPW01000013">
    <property type="protein sequence ID" value="TFB18516.1"/>
    <property type="molecule type" value="Genomic_DNA"/>
</dbReference>
<dbReference type="RefSeq" id="WP_134340721.1">
    <property type="nucleotide sequence ID" value="NZ_SOPW01000013.1"/>
</dbReference>
<feature type="transmembrane region" description="Helical" evidence="1">
    <location>
        <begin position="6"/>
        <end position="26"/>
    </location>
</feature>